<accession>A0A9D4DEE5</accession>
<reference evidence="1" key="1">
    <citation type="journal article" date="2019" name="bioRxiv">
        <title>The Genome of the Zebra Mussel, Dreissena polymorpha: A Resource for Invasive Species Research.</title>
        <authorList>
            <person name="McCartney M.A."/>
            <person name="Auch B."/>
            <person name="Kono T."/>
            <person name="Mallez S."/>
            <person name="Zhang Y."/>
            <person name="Obille A."/>
            <person name="Becker A."/>
            <person name="Abrahante J.E."/>
            <person name="Garbe J."/>
            <person name="Badalamenti J.P."/>
            <person name="Herman A."/>
            <person name="Mangelson H."/>
            <person name="Liachko I."/>
            <person name="Sullivan S."/>
            <person name="Sone E.D."/>
            <person name="Koren S."/>
            <person name="Silverstein K.A.T."/>
            <person name="Beckman K.B."/>
            <person name="Gohl D.M."/>
        </authorList>
    </citation>
    <scope>NUCLEOTIDE SEQUENCE</scope>
    <source>
        <strain evidence="1">Duluth1</strain>
        <tissue evidence="1">Whole animal</tissue>
    </source>
</reference>
<dbReference type="AlphaFoldDB" id="A0A9D4DEE5"/>
<name>A0A9D4DEE5_DREPO</name>
<gene>
    <name evidence="1" type="ORF">DPMN_182549</name>
</gene>
<sequence>MGCVRSRPILKNTEDYTSSEQKDFMSKQGKEDVLRTVTDATEKDMCRKCSKKKKMLKNRDKTLEIPKPSAAQRHEKMDIASLANILALVREMLIILFGFDLVS</sequence>
<evidence type="ECO:0000313" key="1">
    <source>
        <dbReference type="EMBL" id="KAH3748112.1"/>
    </source>
</evidence>
<comment type="caution">
    <text evidence="1">The sequence shown here is derived from an EMBL/GenBank/DDBJ whole genome shotgun (WGS) entry which is preliminary data.</text>
</comment>
<organism evidence="1 2">
    <name type="scientific">Dreissena polymorpha</name>
    <name type="common">Zebra mussel</name>
    <name type="synonym">Mytilus polymorpha</name>
    <dbReference type="NCBI Taxonomy" id="45954"/>
    <lineage>
        <taxon>Eukaryota</taxon>
        <taxon>Metazoa</taxon>
        <taxon>Spiralia</taxon>
        <taxon>Lophotrochozoa</taxon>
        <taxon>Mollusca</taxon>
        <taxon>Bivalvia</taxon>
        <taxon>Autobranchia</taxon>
        <taxon>Heteroconchia</taxon>
        <taxon>Euheterodonta</taxon>
        <taxon>Imparidentia</taxon>
        <taxon>Neoheterodontei</taxon>
        <taxon>Myida</taxon>
        <taxon>Dreissenoidea</taxon>
        <taxon>Dreissenidae</taxon>
        <taxon>Dreissena</taxon>
    </lineage>
</organism>
<proteinExistence type="predicted"/>
<dbReference type="Proteomes" id="UP000828390">
    <property type="component" value="Unassembled WGS sequence"/>
</dbReference>
<dbReference type="EMBL" id="JAIWYP010000010">
    <property type="protein sequence ID" value="KAH3748112.1"/>
    <property type="molecule type" value="Genomic_DNA"/>
</dbReference>
<protein>
    <submittedName>
        <fullName evidence="1">Uncharacterized protein</fullName>
    </submittedName>
</protein>
<evidence type="ECO:0000313" key="2">
    <source>
        <dbReference type="Proteomes" id="UP000828390"/>
    </source>
</evidence>
<reference evidence="1" key="2">
    <citation type="submission" date="2020-11" db="EMBL/GenBank/DDBJ databases">
        <authorList>
            <person name="McCartney M.A."/>
            <person name="Auch B."/>
            <person name="Kono T."/>
            <person name="Mallez S."/>
            <person name="Becker A."/>
            <person name="Gohl D.M."/>
            <person name="Silverstein K.A.T."/>
            <person name="Koren S."/>
            <person name="Bechman K.B."/>
            <person name="Herman A."/>
            <person name="Abrahante J.E."/>
            <person name="Garbe J."/>
        </authorList>
    </citation>
    <scope>NUCLEOTIDE SEQUENCE</scope>
    <source>
        <strain evidence="1">Duluth1</strain>
        <tissue evidence="1">Whole animal</tissue>
    </source>
</reference>
<keyword evidence="2" id="KW-1185">Reference proteome</keyword>